<dbReference type="Pfam" id="PF14200">
    <property type="entry name" value="RicinB_lectin_2"/>
    <property type="match status" value="4"/>
</dbReference>
<dbReference type="Gene3D" id="2.80.10.50">
    <property type="match status" value="8"/>
</dbReference>
<dbReference type="InterPro" id="IPR035992">
    <property type="entry name" value="Ricin_B-like_lectins"/>
</dbReference>
<dbReference type="SUPFAM" id="SSF89372">
    <property type="entry name" value="Fucose-specific lectin"/>
    <property type="match status" value="1"/>
</dbReference>
<dbReference type="CDD" id="cd00161">
    <property type="entry name" value="beta-trefoil_Ricin-like"/>
    <property type="match status" value="3"/>
</dbReference>
<keyword evidence="3" id="KW-1185">Reference proteome</keyword>
<evidence type="ECO:0000259" key="1">
    <source>
        <dbReference type="SMART" id="SM00458"/>
    </source>
</evidence>
<organism evidence="2 3">
    <name type="scientific">Marininema halotolerans</name>
    <dbReference type="NCBI Taxonomy" id="1155944"/>
    <lineage>
        <taxon>Bacteria</taxon>
        <taxon>Bacillati</taxon>
        <taxon>Bacillota</taxon>
        <taxon>Bacilli</taxon>
        <taxon>Bacillales</taxon>
        <taxon>Thermoactinomycetaceae</taxon>
        <taxon>Marininema</taxon>
    </lineage>
</organism>
<proteinExistence type="predicted"/>
<evidence type="ECO:0000313" key="3">
    <source>
        <dbReference type="Proteomes" id="UP000198660"/>
    </source>
</evidence>
<dbReference type="GO" id="GO:0030246">
    <property type="term" value="F:carbohydrate binding"/>
    <property type="evidence" value="ECO:0007669"/>
    <property type="project" value="UniProtKB-KW"/>
</dbReference>
<dbReference type="SMART" id="SM00458">
    <property type="entry name" value="RICIN"/>
    <property type="match status" value="3"/>
</dbReference>
<feature type="domain" description="Ricin B lectin" evidence="1">
    <location>
        <begin position="331"/>
        <end position="468"/>
    </location>
</feature>
<dbReference type="PROSITE" id="PS50231">
    <property type="entry name" value="RICIN_B_LECTIN"/>
    <property type="match status" value="3"/>
</dbReference>
<name>A0A1I6T0Z1_9BACL</name>
<dbReference type="EMBL" id="FPAA01000008">
    <property type="protein sequence ID" value="SFS82935.1"/>
    <property type="molecule type" value="Genomic_DNA"/>
</dbReference>
<accession>A0A1I6T0Z1</accession>
<dbReference type="SUPFAM" id="SSF50370">
    <property type="entry name" value="Ricin B-like lectins"/>
    <property type="match status" value="3"/>
</dbReference>
<dbReference type="InterPro" id="IPR000772">
    <property type="entry name" value="Ricin_B_lectin"/>
</dbReference>
<keyword evidence="2" id="KW-0430">Lectin</keyword>
<protein>
    <submittedName>
        <fullName evidence="2">Ricin-type beta-trefoil lectin domain-like</fullName>
    </submittedName>
</protein>
<dbReference type="RefSeq" id="WP_091837725.1">
    <property type="nucleotide sequence ID" value="NZ_FPAA01000008.1"/>
</dbReference>
<feature type="domain" description="Ricin B lectin" evidence="1">
    <location>
        <begin position="46"/>
        <end position="180"/>
    </location>
</feature>
<dbReference type="AlphaFoldDB" id="A0A1I6T0Z1"/>
<reference evidence="3" key="1">
    <citation type="submission" date="2016-10" db="EMBL/GenBank/DDBJ databases">
        <authorList>
            <person name="Varghese N."/>
            <person name="Submissions S."/>
        </authorList>
    </citation>
    <scope>NUCLEOTIDE SEQUENCE [LARGE SCALE GENOMIC DNA]</scope>
    <source>
        <strain evidence="3">DSM 45789</strain>
    </source>
</reference>
<dbReference type="OrthoDB" id="9806701at2"/>
<sequence>MRSKSILKKGVLMALIIWMSIIPLLGADPVEAFDPDQSDSNQFDPNQEYTIVSVHSGKALEVKGSSKENAGNIQQADYKDTNNQLWTLEPLNNGYYKIISRDSGKVVDQSTPDIGANVHQYEYVGGVNQQWKIEKAGDSYKIISRQNGKVLDVANGNKDNGGNVQAWDDNGTSAQRWKIETRFDPNRSYALFNLNSNKALEVASIGKENGGNIQQWDYKGKKNQLWYLIPVESGYYKIVSKNSGKVLDVANWSKENVGNIIQHDYHEVNNQNQLWKIEMVNNNKYKIVSKNSDKVINVEDWSEEDGANINQYDYKGSSSQLWKIKSEFDPSQTYAILSVHSNKALDVEGWSKENSTNISQYTYYGRSNQRWNLIPVEGDYYKIINKNSGKAISVAGWSKEDGANILQYDYYGGDNQLWKIERSDGDSYRIYNQYSGKILNVAGWNRENGGNIIQYPRTSSDNELWRIEADSSGEKVGFWHATTPSGKQNVASDNHVDKGYTLDFQFGNLLKEQPAVGSSYFYYDGDKNKKHGYYFNDKQEGTVPLYKIKNKKNNDDYWKIGDYLKPEEEKDFLQGYIYPKTPFNAMETQNNQKMVSIKHKDENVITIIEIRDDNQVWLNRGDAKGWSEKKLNQKAVRIVAIEIGGKVLVFALGTTDNQLWLLHIDKDGTPDNEWQKMLPGKRIDRLVLHVDGQAITVRDVYGHLFTQSLFNLASYWKRLDLGAEIGEPQEIYDAGKGSGLIIIGEDQSLWYYEQKGDNVLADHFFKGWVDRAAVIANEGNVDIVARNGEQSLFHFRKVHNQSGWKSEILRDQKVDRFDVGYDVGGKLEVFARGEDFHLYQISEKDSGWSQWYEINNYVDNLTVMNEGPGKLGVIPFIYNMNHELFDMREVPDAQKGCSDWTIPIPAEEEGYVAESRAGAPLADDNKLDLRQVNSCLKTIHATSSAYRVIKDHVADTNSNPKHINNPNHNNFAGLIDCMNIARTLVKHNLYFKPKDQNNPQDAYVFYNPTEGVALILDYLKKAVITAYRVTGVGATWQPKGSEDFTDPGQGLR</sequence>
<dbReference type="Proteomes" id="UP000198660">
    <property type="component" value="Unassembled WGS sequence"/>
</dbReference>
<evidence type="ECO:0000313" key="2">
    <source>
        <dbReference type="EMBL" id="SFS82935.1"/>
    </source>
</evidence>
<feature type="domain" description="Ricin B lectin" evidence="1">
    <location>
        <begin position="186"/>
        <end position="325"/>
    </location>
</feature>
<gene>
    <name evidence="2" type="ORF">SAMN05444972_108192</name>
</gene>